<keyword evidence="3" id="KW-0547">Nucleotide-binding</keyword>
<evidence type="ECO:0000256" key="2">
    <source>
        <dbReference type="ARBA" id="ARBA00022679"/>
    </source>
</evidence>
<evidence type="ECO:0000256" key="6">
    <source>
        <dbReference type="PIRNR" id="PIRNR000535"/>
    </source>
</evidence>
<feature type="domain" description="Carbohydrate kinase PfkB" evidence="7">
    <location>
        <begin position="17"/>
        <end position="303"/>
    </location>
</feature>
<dbReference type="InterPro" id="IPR011611">
    <property type="entry name" value="PfkB_dom"/>
</dbReference>
<dbReference type="Gene3D" id="3.40.1190.20">
    <property type="match status" value="1"/>
</dbReference>
<evidence type="ECO:0000313" key="8">
    <source>
        <dbReference type="EMBL" id="NYS25878.1"/>
    </source>
</evidence>
<evidence type="ECO:0000313" key="9">
    <source>
        <dbReference type="Proteomes" id="UP000529417"/>
    </source>
</evidence>
<dbReference type="InterPro" id="IPR002173">
    <property type="entry name" value="Carboh/pur_kinase_PfkB_CS"/>
</dbReference>
<dbReference type="PANTHER" id="PTHR46566:SF2">
    <property type="entry name" value="ATP-DEPENDENT 6-PHOSPHOFRUCTOKINASE ISOZYME 2"/>
    <property type="match status" value="1"/>
</dbReference>
<comment type="similarity">
    <text evidence="1 6">Belongs to the carbohydrate kinase PfkB family.</text>
</comment>
<organism evidence="8 9">
    <name type="scientific">Rhabdonatronobacter sediminivivens</name>
    <dbReference type="NCBI Taxonomy" id="2743469"/>
    <lineage>
        <taxon>Bacteria</taxon>
        <taxon>Pseudomonadati</taxon>
        <taxon>Pseudomonadota</taxon>
        <taxon>Alphaproteobacteria</taxon>
        <taxon>Rhodobacterales</taxon>
        <taxon>Paracoccaceae</taxon>
        <taxon>Rhabdonatronobacter</taxon>
    </lineage>
</organism>
<dbReference type="AlphaFoldDB" id="A0A7Z0I0Y5"/>
<evidence type="ECO:0000259" key="7">
    <source>
        <dbReference type="Pfam" id="PF00294"/>
    </source>
</evidence>
<dbReference type="PANTHER" id="PTHR46566">
    <property type="entry name" value="1-PHOSPHOFRUCTOKINASE-RELATED"/>
    <property type="match status" value="1"/>
</dbReference>
<sequence length="326" mass="33154">MPHAPQILTVTLNPALDLSARCDRVAPGPKLRLEGLVAEPGGGGVNVSRAIRALGGESCALVAWGGATGAQHRALLESAGVKVIALDQPGDTRQSLTVTDAQGQQFRFVLPGPDWTADMESRAIDTITAAAAEAPPDAPVVLSGSQPPRVGADFPHRLAAALGPGRLMVDTSGAALTRLVTAPNPEAMPMVLRMDQAESETLAGGALADTEASLKLAADMVDRGVAQVVVLARGAEGSVLAARDMRLDCRPPPVEVRSKVGAGDSFTAGFALELARSGDLARALRHGTAAAAAAVMTDGSQLCTGEASAGILPRCTLRAHAPAAQA</sequence>
<dbReference type="GO" id="GO:0005524">
    <property type="term" value="F:ATP binding"/>
    <property type="evidence" value="ECO:0007669"/>
    <property type="project" value="UniProtKB-KW"/>
</dbReference>
<dbReference type="GO" id="GO:0003872">
    <property type="term" value="F:6-phosphofructokinase activity"/>
    <property type="evidence" value="ECO:0007669"/>
    <property type="project" value="TreeGrafter"/>
</dbReference>
<dbReference type="Pfam" id="PF00294">
    <property type="entry name" value="PfkB"/>
    <property type="match status" value="1"/>
</dbReference>
<dbReference type="Proteomes" id="UP000529417">
    <property type="component" value="Unassembled WGS sequence"/>
</dbReference>
<reference evidence="8 9" key="1">
    <citation type="journal article" date="2000" name="Arch. Microbiol.">
        <title>Rhodobaca bogoriensis gen. nov. and sp. nov., an alkaliphilic purple nonsulfur bacterium from African Rift Valley soda lakes.</title>
        <authorList>
            <person name="Milford A.D."/>
            <person name="Achenbach L.A."/>
            <person name="Jung D.O."/>
            <person name="Madigan M.T."/>
        </authorList>
    </citation>
    <scope>NUCLEOTIDE SEQUENCE [LARGE SCALE GENOMIC DNA]</scope>
    <source>
        <strain evidence="8 9">2376</strain>
    </source>
</reference>
<gene>
    <name evidence="8" type="ORF">HUK65_12845</name>
</gene>
<protein>
    <recommendedName>
        <fullName evidence="6">Phosphofructokinase</fullName>
    </recommendedName>
</protein>
<comment type="caution">
    <text evidence="8">The sequence shown here is derived from an EMBL/GenBank/DDBJ whole genome shotgun (WGS) entry which is preliminary data.</text>
</comment>
<dbReference type="GO" id="GO:0005829">
    <property type="term" value="C:cytosol"/>
    <property type="evidence" value="ECO:0007669"/>
    <property type="project" value="TreeGrafter"/>
</dbReference>
<dbReference type="InterPro" id="IPR017583">
    <property type="entry name" value="Tagatose/fructose_Pkinase"/>
</dbReference>
<name>A0A7Z0I0Y5_9RHOB</name>
<keyword evidence="9" id="KW-1185">Reference proteome</keyword>
<dbReference type="InterPro" id="IPR029056">
    <property type="entry name" value="Ribokinase-like"/>
</dbReference>
<dbReference type="PROSITE" id="PS00583">
    <property type="entry name" value="PFKB_KINASES_1"/>
    <property type="match status" value="1"/>
</dbReference>
<evidence type="ECO:0000256" key="3">
    <source>
        <dbReference type="ARBA" id="ARBA00022741"/>
    </source>
</evidence>
<accession>A0A7Z0I0Y5</accession>
<dbReference type="RefSeq" id="WP_179906677.1">
    <property type="nucleotide sequence ID" value="NZ_JACBXS010000027.1"/>
</dbReference>
<dbReference type="PIRSF" id="PIRSF000535">
    <property type="entry name" value="1PFK/6PFK/LacC"/>
    <property type="match status" value="1"/>
</dbReference>
<dbReference type="EMBL" id="JACBXS010000027">
    <property type="protein sequence ID" value="NYS25878.1"/>
    <property type="molecule type" value="Genomic_DNA"/>
</dbReference>
<evidence type="ECO:0000256" key="1">
    <source>
        <dbReference type="ARBA" id="ARBA00010688"/>
    </source>
</evidence>
<evidence type="ECO:0000256" key="5">
    <source>
        <dbReference type="ARBA" id="ARBA00022840"/>
    </source>
</evidence>
<keyword evidence="4 8" id="KW-0418">Kinase</keyword>
<proteinExistence type="inferred from homology"/>
<evidence type="ECO:0000256" key="4">
    <source>
        <dbReference type="ARBA" id="ARBA00022777"/>
    </source>
</evidence>
<keyword evidence="5" id="KW-0067">ATP-binding</keyword>
<keyword evidence="2 6" id="KW-0808">Transferase</keyword>
<dbReference type="SUPFAM" id="SSF53613">
    <property type="entry name" value="Ribokinase-like"/>
    <property type="match status" value="1"/>
</dbReference>